<organism evidence="1 2">
    <name type="scientific">Hermanssonia centrifuga</name>
    <dbReference type="NCBI Taxonomy" id="98765"/>
    <lineage>
        <taxon>Eukaryota</taxon>
        <taxon>Fungi</taxon>
        <taxon>Dikarya</taxon>
        <taxon>Basidiomycota</taxon>
        <taxon>Agaricomycotina</taxon>
        <taxon>Agaricomycetes</taxon>
        <taxon>Polyporales</taxon>
        <taxon>Meruliaceae</taxon>
        <taxon>Hermanssonia</taxon>
    </lineage>
</organism>
<comment type="caution">
    <text evidence="1">The sequence shown here is derived from an EMBL/GenBank/DDBJ whole genome shotgun (WGS) entry which is preliminary data.</text>
</comment>
<keyword evidence="2" id="KW-1185">Reference proteome</keyword>
<dbReference type="Proteomes" id="UP000186601">
    <property type="component" value="Unassembled WGS sequence"/>
</dbReference>
<name>A0A2R6S6L9_9APHY</name>
<reference evidence="1 2" key="1">
    <citation type="submission" date="2018-02" db="EMBL/GenBank/DDBJ databases">
        <title>Genome sequence of the basidiomycete white-rot fungus Phlebia centrifuga.</title>
        <authorList>
            <person name="Granchi Z."/>
            <person name="Peng M."/>
            <person name="de Vries R.P."/>
            <person name="Hilden K."/>
            <person name="Makela M.R."/>
            <person name="Grigoriev I."/>
            <person name="Riley R."/>
        </authorList>
    </citation>
    <scope>NUCLEOTIDE SEQUENCE [LARGE SCALE GENOMIC DNA]</scope>
    <source>
        <strain evidence="1 2">FBCC195</strain>
    </source>
</reference>
<accession>A0A2R6S6L9</accession>
<dbReference type="AlphaFoldDB" id="A0A2R6S6L9"/>
<dbReference type="EMBL" id="MLYV02000016">
    <property type="protein sequence ID" value="PSS37940.1"/>
    <property type="molecule type" value="Genomic_DNA"/>
</dbReference>
<gene>
    <name evidence="1" type="ORF">PHLCEN_2v197</name>
</gene>
<protein>
    <submittedName>
        <fullName evidence="1">Uncharacterized protein</fullName>
    </submittedName>
</protein>
<evidence type="ECO:0000313" key="1">
    <source>
        <dbReference type="EMBL" id="PSS37940.1"/>
    </source>
</evidence>
<sequence length="498" mass="57147">MYHLYTRRSWASGMHQRWIADGRGGRRGDISRQVSRISRRDCRDRRRSALDWHRSKSPSVSLPSIVAFFKRRPDIAASVECLFLTAYWSDSDGIVDLAQDSPDSPLRASNSETLFLVLNQLPSLGDLRLTDVAVVKSHQPFLELVVDRHLDRLTIVFSVHLKAKSLLRLMSLFRSVKALSLIGIPMDEDPADNDVAGWPLPLYALKHLEFVELHGPLKPLFSTMLLSRPLLQSVEVLRMDMVGCHSEDMHIFEHLIAPMRSSLWYLEPPDGELFILPLFPWLKTRLRFYLVDPPSLKDTLLARLLVPRLEILHLRLRIGWDDSQLIGDMDDPARILSTIPRNSRIHTVVLEFQLSWVVKGEAKKRRDKDVIITRLEDILLALVATTPLKQVVVWFNNAFSERYGREDRSTFDEYVSCLADVFPRLREKDIFKLKVQIDFAEACHVRFTLKLIHNELTVANIFSMSLAVKAEGLLSVTVRCPAFSSRLLSDFTVSRSHL</sequence>
<evidence type="ECO:0000313" key="2">
    <source>
        <dbReference type="Proteomes" id="UP000186601"/>
    </source>
</evidence>
<proteinExistence type="predicted"/>